<dbReference type="EMBL" id="JBANDL010000002">
    <property type="protein sequence ID" value="MEI2454694.1"/>
    <property type="molecule type" value="Genomic_DNA"/>
</dbReference>
<keyword evidence="3" id="KW-1185">Reference proteome</keyword>
<evidence type="ECO:0000256" key="1">
    <source>
        <dbReference type="SAM" id="Phobius"/>
    </source>
</evidence>
<keyword evidence="1" id="KW-0812">Transmembrane</keyword>
<keyword evidence="1" id="KW-0472">Membrane</keyword>
<evidence type="ECO:0000313" key="2">
    <source>
        <dbReference type="EMBL" id="MEI2454694.1"/>
    </source>
</evidence>
<organism evidence="2 3">
    <name type="scientific">Lysobacter firmicutimachus</name>
    <dbReference type="NCBI Taxonomy" id="1792846"/>
    <lineage>
        <taxon>Bacteria</taxon>
        <taxon>Pseudomonadati</taxon>
        <taxon>Pseudomonadota</taxon>
        <taxon>Gammaproteobacteria</taxon>
        <taxon>Lysobacterales</taxon>
        <taxon>Lysobacteraceae</taxon>
        <taxon>Lysobacter</taxon>
    </lineage>
</organism>
<feature type="transmembrane region" description="Helical" evidence="1">
    <location>
        <begin position="91"/>
        <end position="118"/>
    </location>
</feature>
<feature type="transmembrane region" description="Helical" evidence="1">
    <location>
        <begin position="46"/>
        <end position="70"/>
    </location>
</feature>
<dbReference type="PROSITE" id="PS51257">
    <property type="entry name" value="PROKAR_LIPOPROTEIN"/>
    <property type="match status" value="1"/>
</dbReference>
<proteinExistence type="predicted"/>
<evidence type="ECO:0000313" key="3">
    <source>
        <dbReference type="Proteomes" id="UP001387215"/>
    </source>
</evidence>
<gene>
    <name evidence="2" type="ORF">V2J18_08390</name>
</gene>
<dbReference type="Proteomes" id="UP001387215">
    <property type="component" value="Unassembled WGS sequence"/>
</dbReference>
<name>A0ABU8D0Z1_9GAMM</name>
<sequence>MRALEPAGAIAAMLAFFALVACYCRHLQAVLQAIPASARRAPPGSVWWMFAIPYNFVEDFFIVAAIAGSLRADGRIATAQQRRWQRLGLGWCAPQIASLWPGAAGVLAGAAALALWAAHWRATLHILRGLRDTAPSTPTAAADVATPAR</sequence>
<comment type="caution">
    <text evidence="2">The sequence shown here is derived from an EMBL/GenBank/DDBJ whole genome shotgun (WGS) entry which is preliminary data.</text>
</comment>
<reference evidence="2 3" key="1">
    <citation type="submission" date="2024-02" db="EMBL/GenBank/DDBJ databases">
        <title>Lysobacter Genome Sequencing and Mining.</title>
        <authorList>
            <person name="Bierman J."/>
            <person name="Walker M.C."/>
        </authorList>
    </citation>
    <scope>NUCLEOTIDE SEQUENCE [LARGE SCALE GENOMIC DNA]</scope>
    <source>
        <strain evidence="2 3">PB6250</strain>
    </source>
</reference>
<dbReference type="RefSeq" id="WP_222423718.1">
    <property type="nucleotide sequence ID" value="NZ_JBANDL010000002.1"/>
</dbReference>
<keyword evidence="1" id="KW-1133">Transmembrane helix</keyword>
<protein>
    <submittedName>
        <fullName evidence="2">Uncharacterized protein</fullName>
    </submittedName>
</protein>
<accession>A0ABU8D0Z1</accession>